<evidence type="ECO:0000313" key="9">
    <source>
        <dbReference type="EMBL" id="KAK6946461.1"/>
    </source>
</evidence>
<keyword evidence="6" id="KW-0175">Coiled coil</keyword>
<evidence type="ECO:0000259" key="8">
    <source>
        <dbReference type="PROSITE" id="PS50066"/>
    </source>
</evidence>
<keyword evidence="3" id="KW-0238">DNA-binding</keyword>
<dbReference type="InterPro" id="IPR002100">
    <property type="entry name" value="TF_MADSbox"/>
</dbReference>
<dbReference type="GO" id="GO:0045944">
    <property type="term" value="P:positive regulation of transcription by RNA polymerase II"/>
    <property type="evidence" value="ECO:0007669"/>
    <property type="project" value="InterPro"/>
</dbReference>
<keyword evidence="4" id="KW-0804">Transcription</keyword>
<evidence type="ECO:0000313" key="10">
    <source>
        <dbReference type="Proteomes" id="UP001370490"/>
    </source>
</evidence>
<keyword evidence="10" id="KW-1185">Reference proteome</keyword>
<dbReference type="GO" id="GO:0005634">
    <property type="term" value="C:nucleus"/>
    <property type="evidence" value="ECO:0007669"/>
    <property type="project" value="UniProtKB-SubCell"/>
</dbReference>
<comment type="caution">
    <text evidence="9">The sequence shown here is derived from an EMBL/GenBank/DDBJ whole genome shotgun (WGS) entry which is preliminary data.</text>
</comment>
<dbReference type="PROSITE" id="PS50066">
    <property type="entry name" value="MADS_BOX_2"/>
    <property type="match status" value="1"/>
</dbReference>
<dbReference type="Proteomes" id="UP001370490">
    <property type="component" value="Unassembled WGS sequence"/>
</dbReference>
<dbReference type="PRINTS" id="PR00404">
    <property type="entry name" value="MADSDOMAIN"/>
</dbReference>
<reference evidence="9 10" key="1">
    <citation type="submission" date="2023-12" db="EMBL/GenBank/DDBJ databases">
        <title>A high-quality genome assembly for Dillenia turbinata (Dilleniales).</title>
        <authorList>
            <person name="Chanderbali A."/>
        </authorList>
    </citation>
    <scope>NUCLEOTIDE SEQUENCE [LARGE SCALE GENOMIC DNA]</scope>
    <source>
        <strain evidence="9">LSX21</strain>
        <tissue evidence="9">Leaf</tissue>
    </source>
</reference>
<dbReference type="CDD" id="cd00266">
    <property type="entry name" value="MADS_SRF_like"/>
    <property type="match status" value="1"/>
</dbReference>
<evidence type="ECO:0000256" key="1">
    <source>
        <dbReference type="ARBA" id="ARBA00004123"/>
    </source>
</evidence>
<dbReference type="SUPFAM" id="SSF55455">
    <property type="entry name" value="SRF-like"/>
    <property type="match status" value="1"/>
</dbReference>
<feature type="domain" description="MADS-box" evidence="8">
    <location>
        <begin position="1"/>
        <end position="51"/>
    </location>
</feature>
<evidence type="ECO:0000256" key="2">
    <source>
        <dbReference type="ARBA" id="ARBA00023015"/>
    </source>
</evidence>
<accession>A0AAN8WD02</accession>
<dbReference type="GO" id="GO:0046983">
    <property type="term" value="F:protein dimerization activity"/>
    <property type="evidence" value="ECO:0007669"/>
    <property type="project" value="InterPro"/>
</dbReference>
<evidence type="ECO:0000256" key="6">
    <source>
        <dbReference type="SAM" id="Coils"/>
    </source>
</evidence>
<name>A0AAN8WD02_9MAGN</name>
<keyword evidence="5" id="KW-0539">Nucleus</keyword>
<dbReference type="InterPro" id="IPR033897">
    <property type="entry name" value="SRF-like_MADS-box"/>
</dbReference>
<dbReference type="GO" id="GO:0000981">
    <property type="term" value="F:DNA-binding transcription factor activity, RNA polymerase II-specific"/>
    <property type="evidence" value="ECO:0007669"/>
    <property type="project" value="InterPro"/>
</dbReference>
<dbReference type="AlphaFoldDB" id="A0AAN8WD02"/>
<evidence type="ECO:0000256" key="5">
    <source>
        <dbReference type="ARBA" id="ARBA00023242"/>
    </source>
</evidence>
<dbReference type="Pfam" id="PF00319">
    <property type="entry name" value="SRF-TF"/>
    <property type="match status" value="1"/>
</dbReference>
<evidence type="ECO:0000256" key="7">
    <source>
        <dbReference type="SAM" id="MobiDB-lite"/>
    </source>
</evidence>
<protein>
    <submittedName>
        <fullName evidence="9">Transcription factor, MADS-box</fullName>
    </submittedName>
</protein>
<feature type="coiled-coil region" evidence="6">
    <location>
        <begin position="85"/>
        <end position="144"/>
    </location>
</feature>
<dbReference type="PANTHER" id="PTHR11945:SF176">
    <property type="entry name" value="MADS-BOX TRANSCRIPTION FACTOR FAMILY PROTEIN"/>
    <property type="match status" value="1"/>
</dbReference>
<dbReference type="GO" id="GO:0000978">
    <property type="term" value="F:RNA polymerase II cis-regulatory region sequence-specific DNA binding"/>
    <property type="evidence" value="ECO:0007669"/>
    <property type="project" value="TreeGrafter"/>
</dbReference>
<dbReference type="Gene3D" id="3.40.1810.10">
    <property type="entry name" value="Transcription factor, MADS-box"/>
    <property type="match status" value="1"/>
</dbReference>
<keyword evidence="2" id="KW-0805">Transcription regulation</keyword>
<dbReference type="SMART" id="SM00432">
    <property type="entry name" value="MADS"/>
    <property type="match status" value="1"/>
</dbReference>
<dbReference type="InterPro" id="IPR036879">
    <property type="entry name" value="TF_MADSbox_sf"/>
</dbReference>
<dbReference type="EMBL" id="JBAMMX010000002">
    <property type="protein sequence ID" value="KAK6946461.1"/>
    <property type="molecule type" value="Genomic_DNA"/>
</dbReference>
<feature type="region of interest" description="Disordered" evidence="7">
    <location>
        <begin position="320"/>
        <end position="343"/>
    </location>
</feature>
<gene>
    <name evidence="9" type="ORF">RJ641_014005</name>
</gene>
<dbReference type="PANTHER" id="PTHR11945">
    <property type="entry name" value="MADS BOX PROTEIN"/>
    <property type="match status" value="1"/>
</dbReference>
<proteinExistence type="predicted"/>
<evidence type="ECO:0000256" key="3">
    <source>
        <dbReference type="ARBA" id="ARBA00023125"/>
    </source>
</evidence>
<sequence length="343" mass="39143">MDREKLNMELTSKAKTLYTTFQKRKKGLIKKAQEFSILCDVDACMIIYGPKIDGRPVEPEIWPNDLHKVRSIINNYHEKSKEGRLKRATDSSAFFETRKKRIEEEISRLKGHNAEAIKRATNSSAFFETRKKRIEEEISGLRRQNTEAKYPPWDNRISNFSYDELNRLSSGLKNKIQEVMKLIEMKRNQCLVETGRTPLPLTEASHSLTQSNQNLSIYLNRQQQHQPQPQQLPSIGINPFYQQDMSFASNPMMLNWTGMVGNDGDFPPYGVASSGSTHPPYNPRRASYGNYNQGPTLMDSGNSPQNFYYPPPSMAMPVSVLKPPPSFSSQLNGSPSPIDENFD</sequence>
<evidence type="ECO:0000256" key="4">
    <source>
        <dbReference type="ARBA" id="ARBA00023163"/>
    </source>
</evidence>
<organism evidence="9 10">
    <name type="scientific">Dillenia turbinata</name>
    <dbReference type="NCBI Taxonomy" id="194707"/>
    <lineage>
        <taxon>Eukaryota</taxon>
        <taxon>Viridiplantae</taxon>
        <taxon>Streptophyta</taxon>
        <taxon>Embryophyta</taxon>
        <taxon>Tracheophyta</taxon>
        <taxon>Spermatophyta</taxon>
        <taxon>Magnoliopsida</taxon>
        <taxon>eudicotyledons</taxon>
        <taxon>Gunneridae</taxon>
        <taxon>Pentapetalae</taxon>
        <taxon>Dilleniales</taxon>
        <taxon>Dilleniaceae</taxon>
        <taxon>Dillenia</taxon>
    </lineage>
</organism>
<comment type="subcellular location">
    <subcellularLocation>
        <location evidence="1">Nucleus</location>
    </subcellularLocation>
</comment>